<protein>
    <submittedName>
        <fullName evidence="4">TetR family transcriptional regulator</fullName>
    </submittedName>
</protein>
<feature type="domain" description="HTH tetR-type" evidence="3">
    <location>
        <begin position="11"/>
        <end position="71"/>
    </location>
</feature>
<dbReference type="PANTHER" id="PTHR30055">
    <property type="entry name" value="HTH-TYPE TRANSCRIPTIONAL REGULATOR RUTR"/>
    <property type="match status" value="1"/>
</dbReference>
<dbReference type="PANTHER" id="PTHR30055:SF226">
    <property type="entry name" value="HTH-TYPE TRANSCRIPTIONAL REGULATOR PKSA"/>
    <property type="match status" value="1"/>
</dbReference>
<dbReference type="InterPro" id="IPR041347">
    <property type="entry name" value="MftR_C"/>
</dbReference>
<dbReference type="Pfam" id="PF00440">
    <property type="entry name" value="TetR_N"/>
    <property type="match status" value="1"/>
</dbReference>
<keyword evidence="5" id="KW-1185">Reference proteome</keyword>
<dbReference type="InterPro" id="IPR023772">
    <property type="entry name" value="DNA-bd_HTH_TetR-type_CS"/>
</dbReference>
<reference evidence="4 5" key="1">
    <citation type="submission" date="2019-12" db="EMBL/GenBank/DDBJ databases">
        <title>Nocardia macrotermitis sp. nov. and Nocardia aurantia sp. nov., isolated from the gut of the fungus growing-termite Macrotermes natalensis.</title>
        <authorList>
            <person name="Christine B."/>
            <person name="Rene B."/>
        </authorList>
    </citation>
    <scope>NUCLEOTIDE SEQUENCE [LARGE SCALE GENOMIC DNA]</scope>
    <source>
        <strain evidence="4 5">DSM 102126</strain>
    </source>
</reference>
<evidence type="ECO:0000313" key="4">
    <source>
        <dbReference type="EMBL" id="MXQ67900.1"/>
    </source>
</evidence>
<dbReference type="Gene3D" id="1.10.10.60">
    <property type="entry name" value="Homeodomain-like"/>
    <property type="match status" value="1"/>
</dbReference>
<evidence type="ECO:0000256" key="2">
    <source>
        <dbReference type="PROSITE-ProRule" id="PRU00335"/>
    </source>
</evidence>
<dbReference type="EMBL" id="WUTW01000009">
    <property type="protein sequence ID" value="MXQ67900.1"/>
    <property type="molecule type" value="Genomic_DNA"/>
</dbReference>
<comment type="caution">
    <text evidence="4">The sequence shown here is derived from an EMBL/GenBank/DDBJ whole genome shotgun (WGS) entry which is preliminary data.</text>
</comment>
<keyword evidence="1 2" id="KW-0238">DNA-binding</keyword>
<name>A0A6I4WG90_9ACTN</name>
<dbReference type="InterPro" id="IPR009057">
    <property type="entry name" value="Homeodomain-like_sf"/>
</dbReference>
<dbReference type="SUPFAM" id="SSF46689">
    <property type="entry name" value="Homeodomain-like"/>
    <property type="match status" value="1"/>
</dbReference>
<dbReference type="GO" id="GO:0003700">
    <property type="term" value="F:DNA-binding transcription factor activity"/>
    <property type="evidence" value="ECO:0007669"/>
    <property type="project" value="TreeGrafter"/>
</dbReference>
<dbReference type="OrthoDB" id="8688418at2"/>
<sequence>MSGTAPRTRPAATRDALVEAAFALFLEQGFERTTVDEIAARAGIGRRSFFRYFPSKEDVVFPDHERSLDDLRAALDEPGAEPGEEDPVARACAATLVVARMYAAQPDRSLLRYRLTRQVPALRSRELTVVGRYERALAEYLRRSFGGRPDGRLRADVVAASAVAAHNNALRSWLRAGATGDAVAEVDRALDLVRTAWGTGQGAGQAPEQDYVVLVARRGAPLPRVVRDLEAVLGERE</sequence>
<accession>A0A6I4WG90</accession>
<gene>
    <name evidence="4" type="ORF">GQ466_28180</name>
</gene>
<dbReference type="RefSeq" id="WP_161106088.1">
    <property type="nucleotide sequence ID" value="NZ_JBHLYI010000015.1"/>
</dbReference>
<evidence type="ECO:0000313" key="5">
    <source>
        <dbReference type="Proteomes" id="UP000431901"/>
    </source>
</evidence>
<dbReference type="PROSITE" id="PS50977">
    <property type="entry name" value="HTH_TETR_2"/>
    <property type="match status" value="1"/>
</dbReference>
<dbReference type="Gene3D" id="1.10.357.10">
    <property type="entry name" value="Tetracycline Repressor, domain 2"/>
    <property type="match status" value="1"/>
</dbReference>
<proteinExistence type="predicted"/>
<dbReference type="PROSITE" id="PS01081">
    <property type="entry name" value="HTH_TETR_1"/>
    <property type="match status" value="1"/>
</dbReference>
<feature type="DNA-binding region" description="H-T-H motif" evidence="2">
    <location>
        <begin position="34"/>
        <end position="53"/>
    </location>
</feature>
<evidence type="ECO:0000259" key="3">
    <source>
        <dbReference type="PROSITE" id="PS50977"/>
    </source>
</evidence>
<dbReference type="PRINTS" id="PR00455">
    <property type="entry name" value="HTHTETR"/>
</dbReference>
<dbReference type="InterPro" id="IPR050109">
    <property type="entry name" value="HTH-type_TetR-like_transc_reg"/>
</dbReference>
<dbReference type="Proteomes" id="UP000431901">
    <property type="component" value="Unassembled WGS sequence"/>
</dbReference>
<dbReference type="GO" id="GO:0000976">
    <property type="term" value="F:transcription cis-regulatory region binding"/>
    <property type="evidence" value="ECO:0007669"/>
    <property type="project" value="TreeGrafter"/>
</dbReference>
<dbReference type="InterPro" id="IPR001647">
    <property type="entry name" value="HTH_TetR"/>
</dbReference>
<dbReference type="AlphaFoldDB" id="A0A6I4WG90"/>
<evidence type="ECO:0000256" key="1">
    <source>
        <dbReference type="ARBA" id="ARBA00023125"/>
    </source>
</evidence>
<organism evidence="4 5">
    <name type="scientific">Actinomadura rayongensis</name>
    <dbReference type="NCBI Taxonomy" id="1429076"/>
    <lineage>
        <taxon>Bacteria</taxon>
        <taxon>Bacillati</taxon>
        <taxon>Actinomycetota</taxon>
        <taxon>Actinomycetes</taxon>
        <taxon>Streptosporangiales</taxon>
        <taxon>Thermomonosporaceae</taxon>
        <taxon>Actinomadura</taxon>
    </lineage>
</organism>
<dbReference type="Pfam" id="PF17754">
    <property type="entry name" value="TetR_C_14"/>
    <property type="match status" value="1"/>
</dbReference>